<keyword evidence="3 4" id="KW-0326">Glycosidase</keyword>
<sequence length="657" mass="74864">MIKYIPFLLLLVYFSAYGQNNEETVYQEKYRPQFHFSPAKGWIGDPDGLVYTDGKFHLYWWGHAVSEDLVHWQELPYPMKGGDGKFSYFSGSVVVDRKNTGGFGEDSMIAFYTKHFPGDSIPETQAISVSNDNGLSYHYYAQNPVLDINKIFFRDPQIFWHGLDQKWKMVVSLPDVQQIHIYESNNLKQWNFCSSFGDLGAKNSFWECPDLFELPVFGHEGVRKWVMLIGRGPNRVQYFVGDFDGKTFTPDEKIMDYLKNGIGLNGVVYDDFEGDVWNNWQIEGKAFKNQAASTKAVDYLGESYLGDLSQGNAVGKVISKPFTITHNAINFLVAGGKRPDSLCMHLVVDGEIRRTVTGDQSNVFKWNGWDVSDLMGKKAHLAIVDAISDSTHGAIAIDHILFSNELMNHQLEHALWLDYGNDYYATRTWRNYDEPHTFGNTVFAIGWMGNWDYSRWAPTSWGKGFQSLPRVMALKQHPTGYRIVQQPIPQLKQLRRPLHSMNGVTIGKDTKIEPFKPTKNTYEIEVEFKSDDAAVFGFNMLVGEGRKLALRYDPMTSILCLDRTNCTDFVSESRFTDAFAKKMYAPSVLNNGTLKMHIFIDQASVEIFVNDGSIVFSAVTFPSENQLGIEIFSEKGTTEIVSLEAWEIKSIWEQNNK</sequence>
<feature type="domain" description="Glycosyl hydrolase family 32 C-terminal" evidence="7">
    <location>
        <begin position="491"/>
        <end position="647"/>
    </location>
</feature>
<evidence type="ECO:0000256" key="1">
    <source>
        <dbReference type="ARBA" id="ARBA00009902"/>
    </source>
</evidence>
<dbReference type="PANTHER" id="PTHR42800">
    <property type="entry name" value="EXOINULINASE INUD (AFU_ORTHOLOGUE AFUA_5G00480)"/>
    <property type="match status" value="1"/>
</dbReference>
<evidence type="ECO:0000313" key="9">
    <source>
        <dbReference type="Proteomes" id="UP000651112"/>
    </source>
</evidence>
<evidence type="ECO:0000313" key="8">
    <source>
        <dbReference type="EMBL" id="MBD1421380.1"/>
    </source>
</evidence>
<accession>A0ABR7XQE0</accession>
<dbReference type="PANTHER" id="PTHR42800:SF1">
    <property type="entry name" value="EXOINULINASE INUD (AFU_ORTHOLOGUE AFUA_5G00480)"/>
    <property type="match status" value="1"/>
</dbReference>
<dbReference type="RefSeq" id="WP_190313154.1">
    <property type="nucleotide sequence ID" value="NZ_JACNYL010000002.1"/>
</dbReference>
<dbReference type="SMART" id="SM00640">
    <property type="entry name" value="Glyco_32"/>
    <property type="match status" value="1"/>
</dbReference>
<evidence type="ECO:0000259" key="6">
    <source>
        <dbReference type="Pfam" id="PF00251"/>
    </source>
</evidence>
<dbReference type="EMBL" id="JACNYL010000002">
    <property type="protein sequence ID" value="MBD1421380.1"/>
    <property type="molecule type" value="Genomic_DNA"/>
</dbReference>
<dbReference type="InterPro" id="IPR013320">
    <property type="entry name" value="ConA-like_dom_sf"/>
</dbReference>
<dbReference type="Gene3D" id="2.115.10.20">
    <property type="entry name" value="Glycosyl hydrolase domain, family 43"/>
    <property type="match status" value="2"/>
</dbReference>
<evidence type="ECO:0000256" key="4">
    <source>
        <dbReference type="RuleBase" id="RU362110"/>
    </source>
</evidence>
<proteinExistence type="inferred from homology"/>
<dbReference type="InterPro" id="IPR023296">
    <property type="entry name" value="Glyco_hydro_beta-prop_sf"/>
</dbReference>
<keyword evidence="2 4" id="KW-0378">Hydrolase</keyword>
<dbReference type="SUPFAM" id="SSF49899">
    <property type="entry name" value="Concanavalin A-like lectins/glucanases"/>
    <property type="match status" value="1"/>
</dbReference>
<dbReference type="Gene3D" id="2.60.120.560">
    <property type="entry name" value="Exo-inulinase, domain 1"/>
    <property type="match status" value="1"/>
</dbReference>
<evidence type="ECO:0000256" key="5">
    <source>
        <dbReference type="SAM" id="SignalP"/>
    </source>
</evidence>
<organism evidence="8 9">
    <name type="scientific">Sphingobacterium chuzhouense</name>
    <dbReference type="NCBI Taxonomy" id="1742264"/>
    <lineage>
        <taxon>Bacteria</taxon>
        <taxon>Pseudomonadati</taxon>
        <taxon>Bacteroidota</taxon>
        <taxon>Sphingobacteriia</taxon>
        <taxon>Sphingobacteriales</taxon>
        <taxon>Sphingobacteriaceae</taxon>
        <taxon>Sphingobacterium</taxon>
    </lineage>
</organism>
<dbReference type="InterPro" id="IPR001362">
    <property type="entry name" value="Glyco_hydro_32"/>
</dbReference>
<dbReference type="Pfam" id="PF08244">
    <property type="entry name" value="Glyco_hydro_32C"/>
    <property type="match status" value="1"/>
</dbReference>
<comment type="caution">
    <text evidence="8">The sequence shown here is derived from an EMBL/GenBank/DDBJ whole genome shotgun (WGS) entry which is preliminary data.</text>
</comment>
<dbReference type="SUPFAM" id="SSF75005">
    <property type="entry name" value="Arabinanase/levansucrase/invertase"/>
    <property type="match status" value="1"/>
</dbReference>
<dbReference type="Proteomes" id="UP000651112">
    <property type="component" value="Unassembled WGS sequence"/>
</dbReference>
<keyword evidence="9" id="KW-1185">Reference proteome</keyword>
<feature type="domain" description="Glycosyl hydrolase family 32 N-terminal" evidence="6">
    <location>
        <begin position="35"/>
        <end position="255"/>
    </location>
</feature>
<dbReference type="CDD" id="cd18622">
    <property type="entry name" value="GH32_Inu-like"/>
    <property type="match status" value="1"/>
</dbReference>
<feature type="signal peptide" evidence="5">
    <location>
        <begin position="1"/>
        <end position="18"/>
    </location>
</feature>
<dbReference type="InterPro" id="IPR013189">
    <property type="entry name" value="Glyco_hydro_32_C"/>
</dbReference>
<gene>
    <name evidence="8" type="ORF">H8B21_07330</name>
</gene>
<evidence type="ECO:0000256" key="2">
    <source>
        <dbReference type="ARBA" id="ARBA00022801"/>
    </source>
</evidence>
<feature type="domain" description="Glycosyl hydrolase family 32 N-terminal" evidence="6">
    <location>
        <begin position="389"/>
        <end position="487"/>
    </location>
</feature>
<name>A0ABR7XQE0_9SPHI</name>
<protein>
    <submittedName>
        <fullName evidence="8">GH32 C-terminal domain-containing protein</fullName>
    </submittedName>
</protein>
<keyword evidence="5" id="KW-0732">Signal</keyword>
<dbReference type="InterPro" id="IPR013148">
    <property type="entry name" value="Glyco_hydro_32_N"/>
</dbReference>
<reference evidence="8 9" key="1">
    <citation type="submission" date="2020-08" db="EMBL/GenBank/DDBJ databases">
        <title>Sphingobacterium sp. DN00404 isolated from aquaculture water.</title>
        <authorList>
            <person name="Zhang M."/>
        </authorList>
    </citation>
    <scope>NUCLEOTIDE SEQUENCE [LARGE SCALE GENOMIC DNA]</scope>
    <source>
        <strain evidence="8 9">KCTC 42746</strain>
    </source>
</reference>
<evidence type="ECO:0000256" key="3">
    <source>
        <dbReference type="ARBA" id="ARBA00023295"/>
    </source>
</evidence>
<comment type="similarity">
    <text evidence="1 4">Belongs to the glycosyl hydrolase 32 family.</text>
</comment>
<dbReference type="Pfam" id="PF00251">
    <property type="entry name" value="Glyco_hydro_32N"/>
    <property type="match status" value="2"/>
</dbReference>
<feature type="chain" id="PRO_5046304526" evidence="5">
    <location>
        <begin position="19"/>
        <end position="657"/>
    </location>
</feature>
<evidence type="ECO:0000259" key="7">
    <source>
        <dbReference type="Pfam" id="PF08244"/>
    </source>
</evidence>